<sequence length="31" mass="3737">MRPDLLELFEISELEKYYTDEELAEHPGRRG</sequence>
<dbReference type="Proteomes" id="UP000039021">
    <property type="component" value="Unassembled WGS sequence"/>
</dbReference>
<accession>A0A916L904</accession>
<organism evidence="1 2">
    <name type="scientific">Mycobacterium tuberculosis</name>
    <dbReference type="NCBI Taxonomy" id="1773"/>
    <lineage>
        <taxon>Bacteria</taxon>
        <taxon>Bacillati</taxon>
        <taxon>Actinomycetota</taxon>
        <taxon>Actinomycetes</taxon>
        <taxon>Mycobacteriales</taxon>
        <taxon>Mycobacteriaceae</taxon>
        <taxon>Mycobacterium</taxon>
        <taxon>Mycobacterium tuberculosis complex</taxon>
    </lineage>
</organism>
<gene>
    <name evidence="1" type="ORF">ERS007739_00987</name>
</gene>
<protein>
    <submittedName>
        <fullName evidence="1">Succinate dehydrogenase</fullName>
    </submittedName>
</protein>
<dbReference type="EMBL" id="CSBK01000335">
    <property type="protein sequence ID" value="COX27661.1"/>
    <property type="molecule type" value="Genomic_DNA"/>
</dbReference>
<reference evidence="2" key="1">
    <citation type="submission" date="2015-03" db="EMBL/GenBank/DDBJ databases">
        <authorList>
            <consortium name="Pathogen Informatics"/>
        </authorList>
    </citation>
    <scope>NUCLEOTIDE SEQUENCE [LARGE SCALE GENOMIC DNA]</scope>
    <source>
        <strain evidence="2">N09902308</strain>
    </source>
</reference>
<dbReference type="AlphaFoldDB" id="A0A916L904"/>
<evidence type="ECO:0000313" key="1">
    <source>
        <dbReference type="EMBL" id="COX27661.1"/>
    </source>
</evidence>
<proteinExistence type="predicted"/>
<evidence type="ECO:0000313" key="2">
    <source>
        <dbReference type="Proteomes" id="UP000039021"/>
    </source>
</evidence>
<comment type="caution">
    <text evidence="1">The sequence shown here is derived from an EMBL/GenBank/DDBJ whole genome shotgun (WGS) entry which is preliminary data.</text>
</comment>
<name>A0A916L904_MYCTX</name>